<organism evidence="1 2">
    <name type="scientific">Smallanthus sonchifolius</name>
    <dbReference type="NCBI Taxonomy" id="185202"/>
    <lineage>
        <taxon>Eukaryota</taxon>
        <taxon>Viridiplantae</taxon>
        <taxon>Streptophyta</taxon>
        <taxon>Embryophyta</taxon>
        <taxon>Tracheophyta</taxon>
        <taxon>Spermatophyta</taxon>
        <taxon>Magnoliopsida</taxon>
        <taxon>eudicotyledons</taxon>
        <taxon>Gunneridae</taxon>
        <taxon>Pentapetalae</taxon>
        <taxon>asterids</taxon>
        <taxon>campanulids</taxon>
        <taxon>Asterales</taxon>
        <taxon>Asteraceae</taxon>
        <taxon>Asteroideae</taxon>
        <taxon>Heliantheae alliance</taxon>
        <taxon>Millerieae</taxon>
        <taxon>Smallanthus</taxon>
    </lineage>
</organism>
<dbReference type="Proteomes" id="UP001056120">
    <property type="component" value="Linkage Group LG11"/>
</dbReference>
<proteinExistence type="predicted"/>
<evidence type="ECO:0000313" key="1">
    <source>
        <dbReference type="EMBL" id="KAI3798649.1"/>
    </source>
</evidence>
<reference evidence="2" key="1">
    <citation type="journal article" date="2022" name="Mol. Ecol. Resour.">
        <title>The genomes of chicory, endive, great burdock and yacon provide insights into Asteraceae palaeo-polyploidization history and plant inulin production.</title>
        <authorList>
            <person name="Fan W."/>
            <person name="Wang S."/>
            <person name="Wang H."/>
            <person name="Wang A."/>
            <person name="Jiang F."/>
            <person name="Liu H."/>
            <person name="Zhao H."/>
            <person name="Xu D."/>
            <person name="Zhang Y."/>
        </authorList>
    </citation>
    <scope>NUCLEOTIDE SEQUENCE [LARGE SCALE GENOMIC DNA]</scope>
    <source>
        <strain evidence="2">cv. Yunnan</strain>
    </source>
</reference>
<comment type="caution">
    <text evidence="1">The sequence shown here is derived from an EMBL/GenBank/DDBJ whole genome shotgun (WGS) entry which is preliminary data.</text>
</comment>
<reference evidence="1 2" key="2">
    <citation type="journal article" date="2022" name="Mol. Ecol. Resour.">
        <title>The genomes of chicory, endive, great burdock and yacon provide insights into Asteraceae paleo-polyploidization history and plant inulin production.</title>
        <authorList>
            <person name="Fan W."/>
            <person name="Wang S."/>
            <person name="Wang H."/>
            <person name="Wang A."/>
            <person name="Jiang F."/>
            <person name="Liu H."/>
            <person name="Zhao H."/>
            <person name="Xu D."/>
            <person name="Zhang Y."/>
        </authorList>
    </citation>
    <scope>NUCLEOTIDE SEQUENCE [LARGE SCALE GENOMIC DNA]</scope>
    <source>
        <strain evidence="2">cv. Yunnan</strain>
        <tissue evidence="1">Leaves</tissue>
    </source>
</reference>
<evidence type="ECO:0000313" key="2">
    <source>
        <dbReference type="Proteomes" id="UP001056120"/>
    </source>
</evidence>
<keyword evidence="2" id="KW-1185">Reference proteome</keyword>
<name>A0ACB9HSF8_9ASTR</name>
<sequence length="80" mass="8893">MVLYIVIHVVGNGHMLICSSSSKSGAEMLCLILLKLNHGYLVISTFDRFLNGPAAQSSDFWDEMIFNEVDPTLKGLHLLK</sequence>
<dbReference type="EMBL" id="CM042028">
    <property type="protein sequence ID" value="KAI3798649.1"/>
    <property type="molecule type" value="Genomic_DNA"/>
</dbReference>
<accession>A0ACB9HSF8</accession>
<protein>
    <submittedName>
        <fullName evidence="1">Uncharacterized protein</fullName>
    </submittedName>
</protein>
<gene>
    <name evidence="1" type="ORF">L1987_33927</name>
</gene>